<dbReference type="PANTHER" id="PTHR11885">
    <property type="entry name" value="RIBOSOMAL PROTEIN S15P/S13E"/>
    <property type="match status" value="1"/>
</dbReference>
<evidence type="ECO:0000256" key="4">
    <source>
        <dbReference type="ARBA" id="ARBA00035165"/>
    </source>
</evidence>
<dbReference type="GO" id="GO:0022627">
    <property type="term" value="C:cytosolic small ribosomal subunit"/>
    <property type="evidence" value="ECO:0007669"/>
    <property type="project" value="TreeGrafter"/>
</dbReference>
<sequence>MGYMHTPGKDLSQGRACPSSPLPPHVPIWLDLMSDNVKEQIYKLAKKGLTSSQIGMILRDSQGVAQVSFVTGNEIPRILKFKGLILIFLRISII</sequence>
<evidence type="ECO:0000313" key="9">
    <source>
        <dbReference type="Ensembl" id="ENSCHIP00010013547.1"/>
    </source>
</evidence>
<comment type="similarity">
    <text evidence="1">Belongs to the universal ribosomal protein uS15 family.</text>
</comment>
<dbReference type="GO" id="GO:0070181">
    <property type="term" value="F:small ribosomal subunit rRNA binding"/>
    <property type="evidence" value="ECO:0007669"/>
    <property type="project" value="TreeGrafter"/>
</dbReference>
<comment type="function">
    <text evidence="6">Component of the small ribosomal subunit. The ribosome is a large ribonucleoprotein complex responsible for the synthesis of proteins in the cell. Part of the small subunit (SSU) processome, first precursor of the small eukaryotic ribosomal subunit. During the assembly of the SSU processome in the nucleolus, many ribosome biogenesis factors, an RNA chaperone and ribosomal proteins associate with the nascent pre-rRNA and work in concert to generate RNA folding, modifications, rearrangements and cleavage as well as targeted degradation of pre-ribosomal RNA by the RNA exosome.</text>
</comment>
<dbReference type="GO" id="GO:0003735">
    <property type="term" value="F:structural constituent of ribosome"/>
    <property type="evidence" value="ECO:0007669"/>
    <property type="project" value="InterPro"/>
</dbReference>
<dbReference type="Ensembl" id="ENSCHIT00010019120.1">
    <property type="protein sequence ID" value="ENSCHIP00010013547.1"/>
    <property type="gene ID" value="ENSCHIG00010009987.1"/>
</dbReference>
<evidence type="ECO:0000256" key="5">
    <source>
        <dbReference type="ARBA" id="ARBA00035470"/>
    </source>
</evidence>
<evidence type="ECO:0000256" key="7">
    <source>
        <dbReference type="ARBA" id="ARBA00046547"/>
    </source>
</evidence>
<dbReference type="GO" id="GO:0005730">
    <property type="term" value="C:nucleolus"/>
    <property type="evidence" value="ECO:0007669"/>
    <property type="project" value="TreeGrafter"/>
</dbReference>
<reference evidence="9" key="1">
    <citation type="submission" date="2019-03" db="EMBL/GenBank/DDBJ databases">
        <title>Genome sequencing and reference-guided assembly of Black Bengal Goat (Capra hircus).</title>
        <authorList>
            <person name="Siddiki A.Z."/>
            <person name="Baten A."/>
            <person name="Billah M."/>
            <person name="Alam M.A.U."/>
            <person name="Shawrob K.S.M."/>
            <person name="Saha S."/>
            <person name="Chowdhury M."/>
            <person name="Rahman A.H."/>
            <person name="Stear M."/>
            <person name="Miah G."/>
            <person name="Das G.B."/>
            <person name="Hossain M.M."/>
            <person name="Kumkum M."/>
            <person name="Islam M.S."/>
            <person name="Mollah A.M."/>
            <person name="Ahsan A."/>
            <person name="Tusar F."/>
            <person name="Khan M.K.I."/>
        </authorList>
    </citation>
    <scope>NUCLEOTIDE SEQUENCE [LARGE SCALE GENOMIC DNA]</scope>
</reference>
<feature type="domain" description="Small ribosomal subunit protein uS15 N-terminal" evidence="8">
    <location>
        <begin position="1"/>
        <end position="64"/>
    </location>
</feature>
<comment type="subunit">
    <text evidence="7">Component of the small ribosomal subunit. Part of the small subunit (SSU) processome, composed of more than 70 proteins and the RNA chaperone small nucleolar RNA (snoRNA) U3.</text>
</comment>
<dbReference type="Pfam" id="PF08069">
    <property type="entry name" value="Ribosomal_S13_N"/>
    <property type="match status" value="1"/>
</dbReference>
<keyword evidence="2" id="KW-0689">Ribosomal protein</keyword>
<name>A0A8C2P1Z5_CAPHI</name>
<dbReference type="InterPro" id="IPR012606">
    <property type="entry name" value="Ribosomal_uS15_N"/>
</dbReference>
<dbReference type="Gene3D" id="4.10.860.130">
    <property type="match status" value="1"/>
</dbReference>
<evidence type="ECO:0000256" key="3">
    <source>
        <dbReference type="ARBA" id="ARBA00023274"/>
    </source>
</evidence>
<dbReference type="GO" id="GO:0006412">
    <property type="term" value="P:translation"/>
    <property type="evidence" value="ECO:0007669"/>
    <property type="project" value="InterPro"/>
</dbReference>
<keyword evidence="3" id="KW-0687">Ribonucleoprotein</keyword>
<dbReference type="AlphaFoldDB" id="A0A8C2P1Z5"/>
<reference evidence="9" key="2">
    <citation type="submission" date="2025-08" db="UniProtKB">
        <authorList>
            <consortium name="Ensembl"/>
        </authorList>
    </citation>
    <scope>IDENTIFICATION</scope>
</reference>
<evidence type="ECO:0000256" key="2">
    <source>
        <dbReference type="ARBA" id="ARBA00022980"/>
    </source>
</evidence>
<dbReference type="PANTHER" id="PTHR11885:SF20">
    <property type="entry name" value="SMALL RIBOSOMAL SUBUNIT PROTEIN US15"/>
    <property type="match status" value="1"/>
</dbReference>
<accession>A0A8C2P1Z5</accession>
<dbReference type="InterPro" id="IPR023029">
    <property type="entry name" value="Ribosomal_uS15_arc_euk"/>
</dbReference>
<dbReference type="SMART" id="SM01386">
    <property type="entry name" value="Ribosomal_S13_N"/>
    <property type="match status" value="1"/>
</dbReference>
<organism evidence="9">
    <name type="scientific">Capra hircus</name>
    <name type="common">Goat</name>
    <dbReference type="NCBI Taxonomy" id="9925"/>
    <lineage>
        <taxon>Eukaryota</taxon>
        <taxon>Metazoa</taxon>
        <taxon>Chordata</taxon>
        <taxon>Craniata</taxon>
        <taxon>Vertebrata</taxon>
        <taxon>Euteleostomi</taxon>
        <taxon>Mammalia</taxon>
        <taxon>Eutheria</taxon>
        <taxon>Laurasiatheria</taxon>
        <taxon>Artiodactyla</taxon>
        <taxon>Ruminantia</taxon>
        <taxon>Pecora</taxon>
        <taxon>Bovidae</taxon>
        <taxon>Caprinae</taxon>
        <taxon>Capra</taxon>
    </lineage>
</organism>
<proteinExistence type="inferred from homology"/>
<evidence type="ECO:0000256" key="1">
    <source>
        <dbReference type="ARBA" id="ARBA00008434"/>
    </source>
</evidence>
<evidence type="ECO:0000259" key="8">
    <source>
        <dbReference type="SMART" id="SM01386"/>
    </source>
</evidence>
<evidence type="ECO:0000256" key="6">
    <source>
        <dbReference type="ARBA" id="ARBA00045441"/>
    </source>
</evidence>
<dbReference type="FunFam" id="4.10.860.130:FF:000001">
    <property type="entry name" value="40S ribosomal protein S13"/>
    <property type="match status" value="1"/>
</dbReference>
<protein>
    <recommendedName>
        <fullName evidence="4">Small ribosomal subunit protein uS15</fullName>
    </recommendedName>
    <alternativeName>
        <fullName evidence="5">40S ribosomal protein S13</fullName>
    </alternativeName>
</protein>